<name>A0A1H8VAR3_9BRAD</name>
<dbReference type="AlphaFoldDB" id="A0A1H8VAR3"/>
<dbReference type="OrthoDB" id="7594814at2"/>
<dbReference type="InterPro" id="IPR021874">
    <property type="entry name" value="Phage_Mu_Gp27"/>
</dbReference>
<proteinExistence type="predicted"/>
<evidence type="ECO:0000313" key="2">
    <source>
        <dbReference type="Proteomes" id="UP000199615"/>
    </source>
</evidence>
<sequence length="96" mass="10650">MTRRRNSVDLLPPRADAIRAWAIEALQSGRFSQLDVWNRLNRELAQLGLREISHSAFGRWAKDGLEYGFAAVRTPSAPAGRCCPTCGQPLATRVLS</sequence>
<organism evidence="1 2">
    <name type="scientific">Rhodopseudomonas pseudopalustris</name>
    <dbReference type="NCBI Taxonomy" id="1513892"/>
    <lineage>
        <taxon>Bacteria</taxon>
        <taxon>Pseudomonadati</taxon>
        <taxon>Pseudomonadota</taxon>
        <taxon>Alphaproteobacteria</taxon>
        <taxon>Hyphomicrobiales</taxon>
        <taxon>Nitrobacteraceae</taxon>
        <taxon>Rhodopseudomonas</taxon>
    </lineage>
</organism>
<keyword evidence="2" id="KW-1185">Reference proteome</keyword>
<gene>
    <name evidence="1" type="ORF">SAMN05444123_108135</name>
</gene>
<evidence type="ECO:0000313" key="1">
    <source>
        <dbReference type="EMBL" id="SEP11918.1"/>
    </source>
</evidence>
<dbReference type="Pfam" id="PF11985">
    <property type="entry name" value="Phage_Mu_Gp27"/>
    <property type="match status" value="1"/>
</dbReference>
<reference evidence="2" key="1">
    <citation type="submission" date="2016-10" db="EMBL/GenBank/DDBJ databases">
        <authorList>
            <person name="Varghese N."/>
            <person name="Submissions S."/>
        </authorList>
    </citation>
    <scope>NUCLEOTIDE SEQUENCE [LARGE SCALE GENOMIC DNA]</scope>
    <source>
        <strain evidence="2">DSM 123</strain>
    </source>
</reference>
<dbReference type="RefSeq" id="WP_092685199.1">
    <property type="nucleotide sequence ID" value="NZ_FODT01000008.1"/>
</dbReference>
<accession>A0A1H8VAR3</accession>
<dbReference type="Proteomes" id="UP000199615">
    <property type="component" value="Unassembled WGS sequence"/>
</dbReference>
<dbReference type="EMBL" id="FODT01000008">
    <property type="protein sequence ID" value="SEP11918.1"/>
    <property type="molecule type" value="Genomic_DNA"/>
</dbReference>
<protein>
    <submittedName>
        <fullName evidence="1">Uncharacterized protein</fullName>
    </submittedName>
</protein>